<evidence type="ECO:0000313" key="2">
    <source>
        <dbReference type="EMBL" id="UQN31029.1"/>
    </source>
</evidence>
<feature type="region of interest" description="Disordered" evidence="1">
    <location>
        <begin position="1"/>
        <end position="25"/>
    </location>
</feature>
<organism evidence="2 3">
    <name type="scientific">Brachybacterium kimchii</name>
    <dbReference type="NCBI Taxonomy" id="2942909"/>
    <lineage>
        <taxon>Bacteria</taxon>
        <taxon>Bacillati</taxon>
        <taxon>Actinomycetota</taxon>
        <taxon>Actinomycetes</taxon>
        <taxon>Micrococcales</taxon>
        <taxon>Dermabacteraceae</taxon>
        <taxon>Brachybacterium</taxon>
    </lineage>
</organism>
<evidence type="ECO:0000313" key="3">
    <source>
        <dbReference type="Proteomes" id="UP001055868"/>
    </source>
</evidence>
<keyword evidence="3" id="KW-1185">Reference proteome</keyword>
<sequence>MRIRSRRQLGGQESTIGLGIRENNPEATRTAEQLATIVRLRLGEALFADEVSYPALHIARMTLDAGVTRLIETSPARVVPRGGSRAGRRRDGTEWARRRPGRF</sequence>
<gene>
    <name evidence="2" type="ORF">M4486_07035</name>
</gene>
<feature type="region of interest" description="Disordered" evidence="1">
    <location>
        <begin position="78"/>
        <end position="103"/>
    </location>
</feature>
<protein>
    <submittedName>
        <fullName evidence="2">Uncharacterized protein</fullName>
    </submittedName>
</protein>
<dbReference type="EMBL" id="CP097218">
    <property type="protein sequence ID" value="UQN31029.1"/>
    <property type="molecule type" value="Genomic_DNA"/>
</dbReference>
<dbReference type="Proteomes" id="UP001055868">
    <property type="component" value="Chromosome"/>
</dbReference>
<accession>A0ABY4NA94</accession>
<dbReference type="RefSeq" id="WP_249480412.1">
    <property type="nucleotide sequence ID" value="NZ_CP097218.1"/>
</dbReference>
<name>A0ABY4NA94_9MICO</name>
<reference evidence="2" key="1">
    <citation type="submission" date="2022-05" db="EMBL/GenBank/DDBJ databases">
        <title>Genomic analysis of Brachybacterium sp. CBA3104.</title>
        <authorList>
            <person name="Roh S.W."/>
            <person name="Kim Y.B."/>
            <person name="Kim Y."/>
        </authorList>
    </citation>
    <scope>NUCLEOTIDE SEQUENCE</scope>
    <source>
        <strain evidence="2">CBA3104</strain>
    </source>
</reference>
<evidence type="ECO:0000256" key="1">
    <source>
        <dbReference type="SAM" id="MobiDB-lite"/>
    </source>
</evidence>
<proteinExistence type="predicted"/>